<reference evidence="2" key="1">
    <citation type="journal article" date="2023" name="Front. Plant Sci.">
        <title>Chromosomal-level genome assembly of Melastoma candidum provides insights into trichome evolution.</title>
        <authorList>
            <person name="Zhong Y."/>
            <person name="Wu W."/>
            <person name="Sun C."/>
            <person name="Zou P."/>
            <person name="Liu Y."/>
            <person name="Dai S."/>
            <person name="Zhou R."/>
        </authorList>
    </citation>
    <scope>NUCLEOTIDE SEQUENCE [LARGE SCALE GENOMIC DNA]</scope>
</reference>
<name>A0ACB9N079_9MYRT</name>
<dbReference type="EMBL" id="CM042887">
    <property type="protein sequence ID" value="KAI4329490.1"/>
    <property type="molecule type" value="Genomic_DNA"/>
</dbReference>
<organism evidence="1 2">
    <name type="scientific">Melastoma candidum</name>
    <dbReference type="NCBI Taxonomy" id="119954"/>
    <lineage>
        <taxon>Eukaryota</taxon>
        <taxon>Viridiplantae</taxon>
        <taxon>Streptophyta</taxon>
        <taxon>Embryophyta</taxon>
        <taxon>Tracheophyta</taxon>
        <taxon>Spermatophyta</taxon>
        <taxon>Magnoliopsida</taxon>
        <taxon>eudicotyledons</taxon>
        <taxon>Gunneridae</taxon>
        <taxon>Pentapetalae</taxon>
        <taxon>rosids</taxon>
        <taxon>malvids</taxon>
        <taxon>Myrtales</taxon>
        <taxon>Melastomataceae</taxon>
        <taxon>Melastomatoideae</taxon>
        <taxon>Melastomateae</taxon>
        <taxon>Melastoma</taxon>
    </lineage>
</organism>
<sequence>MGLRVESGDLIAYGLIPEFIGRLPIIVSLSALTEDELVQILKEPKNALGKQYKKMFQMTDVELRFTEKAYQQIARKALPKNMGARGLRALLEDILTEAMFEVPGDRQSSSTVSVVLVDEESVGPINGPVSGAKILHKDSRVEALLL</sequence>
<protein>
    <submittedName>
        <fullName evidence="1">Uncharacterized protein</fullName>
    </submittedName>
</protein>
<dbReference type="Proteomes" id="UP001057402">
    <property type="component" value="Chromosome 8"/>
</dbReference>
<evidence type="ECO:0000313" key="1">
    <source>
        <dbReference type="EMBL" id="KAI4329490.1"/>
    </source>
</evidence>
<keyword evidence="2" id="KW-1185">Reference proteome</keyword>
<evidence type="ECO:0000313" key="2">
    <source>
        <dbReference type="Proteomes" id="UP001057402"/>
    </source>
</evidence>
<comment type="caution">
    <text evidence="1">The sequence shown here is derived from an EMBL/GenBank/DDBJ whole genome shotgun (WGS) entry which is preliminary data.</text>
</comment>
<accession>A0ACB9N079</accession>
<proteinExistence type="predicted"/>
<gene>
    <name evidence="1" type="ORF">MLD38_027876</name>
</gene>